<name>A0A401R372_STRNR</name>
<protein>
    <recommendedName>
        <fullName evidence="4">DUF2332 domain-containing protein</fullName>
    </recommendedName>
</protein>
<dbReference type="AlphaFoldDB" id="A0A401R372"/>
<accession>A0A401R372</accession>
<sequence>MVVNVANTGSTGNAGNAGNAGSTVNTPRDVAVRYREFSWHEARGRSDAHEELSARIGQDDEICELLARSLPSGNKQQPNLLLAAVRYLDGPHAESGPRGEAAYGRWREWTVRHWDEVRAVIMRRATQTNEPARCAALLPLLARLPQPLALLEVGTSAGLCLHPDRYRYRYVPDGPPSPHGEPVEAGAPDSAVTFTCRTSGVAPWDDGATVPPGARPEVVWRGGIDLEPLDPVGTPDDLRWLHALVWPGDEARAARLAAAVEAVRASPRPTVVRGDLIDELPALAARAPAGATLVVFHSAVLHYLPPARREEFAGLVRSVLAERDGPGHWISQEHHGVLPWITAPEHRSLGPGDPMLLTLALDERPVALTGPHGQSVHWLRPPLP</sequence>
<organism evidence="2 3">
    <name type="scientific">Streptomyces noursei</name>
    <name type="common">Streptomyces albulus</name>
    <dbReference type="NCBI Taxonomy" id="1971"/>
    <lineage>
        <taxon>Bacteria</taxon>
        <taxon>Bacillati</taxon>
        <taxon>Actinomycetota</taxon>
        <taxon>Actinomycetes</taxon>
        <taxon>Kitasatosporales</taxon>
        <taxon>Streptomycetaceae</taxon>
        <taxon>Streptomyces</taxon>
    </lineage>
</organism>
<reference evidence="2 3" key="1">
    <citation type="journal article" date="2019" name="Microbiol. Resour. Announc.">
        <title>Draft Genome Sequence of the Most Traditional epsilon-Poly-l-Lysine Producer, Streptomyces albulus NBRC14147.</title>
        <authorList>
            <person name="Yamanaka K."/>
            <person name="Hamano Y."/>
        </authorList>
    </citation>
    <scope>NUCLEOTIDE SEQUENCE [LARGE SCALE GENOMIC DNA]</scope>
    <source>
        <strain evidence="2 3">NBRC 14147</strain>
    </source>
</reference>
<comment type="caution">
    <text evidence="2">The sequence shown here is derived from an EMBL/GenBank/DDBJ whole genome shotgun (WGS) entry which is preliminary data.</text>
</comment>
<proteinExistence type="predicted"/>
<evidence type="ECO:0000256" key="1">
    <source>
        <dbReference type="SAM" id="MobiDB-lite"/>
    </source>
</evidence>
<dbReference type="InterPro" id="IPR011200">
    <property type="entry name" value="UCP012608"/>
</dbReference>
<evidence type="ECO:0008006" key="4">
    <source>
        <dbReference type="Google" id="ProtNLM"/>
    </source>
</evidence>
<dbReference type="RefSeq" id="WP_016572879.1">
    <property type="nucleotide sequence ID" value="NZ_BHXC01000006.1"/>
</dbReference>
<gene>
    <name evidence="2" type="ORF">SALB_04804</name>
</gene>
<dbReference type="Proteomes" id="UP000288351">
    <property type="component" value="Unassembled WGS sequence"/>
</dbReference>
<evidence type="ECO:0000313" key="3">
    <source>
        <dbReference type="Proteomes" id="UP000288351"/>
    </source>
</evidence>
<dbReference type="Pfam" id="PF10094">
    <property type="entry name" value="DUF2332"/>
    <property type="match status" value="1"/>
</dbReference>
<evidence type="ECO:0000313" key="2">
    <source>
        <dbReference type="EMBL" id="GCB92054.1"/>
    </source>
</evidence>
<dbReference type="EMBL" id="BHXC01000006">
    <property type="protein sequence ID" value="GCB92054.1"/>
    <property type="molecule type" value="Genomic_DNA"/>
</dbReference>
<feature type="region of interest" description="Disordered" evidence="1">
    <location>
        <begin position="1"/>
        <end position="25"/>
    </location>
</feature>